<dbReference type="AlphaFoldDB" id="A0AAW5HUF1"/>
<evidence type="ECO:0000313" key="2">
    <source>
        <dbReference type="Proteomes" id="UP001205920"/>
    </source>
</evidence>
<evidence type="ECO:0000313" key="1">
    <source>
        <dbReference type="EMBL" id="MCO6394063.1"/>
    </source>
</evidence>
<accession>A0AAW5HUF1</accession>
<comment type="caution">
    <text evidence="1">The sequence shown here is derived from an EMBL/GenBank/DDBJ whole genome shotgun (WGS) entry which is preliminary data.</text>
</comment>
<proteinExistence type="predicted"/>
<dbReference type="Proteomes" id="UP001205920">
    <property type="component" value="Unassembled WGS sequence"/>
</dbReference>
<gene>
    <name evidence="1" type="ORF">JMN37_03540</name>
</gene>
<sequence>MFYESTIAQEIIHRFDDTVQALSATVKHPRSLARPTGSWRPPVIALPRVIDKQHINLALTRRRVGPRAQAMVQGYGASARPAYIIEARFTVQSGAPVNPAVAEGWMRALYPDATEDMLHLLPHPYAATYVWLVDGHFDPVRSPSSLFAGLNVA</sequence>
<dbReference type="EMBL" id="JAEUWV010000003">
    <property type="protein sequence ID" value="MCO6394063.1"/>
    <property type="molecule type" value="Genomic_DNA"/>
</dbReference>
<dbReference type="RefSeq" id="WP_070976259.1">
    <property type="nucleotide sequence ID" value="NZ_JAEUWV010000003.1"/>
</dbReference>
<keyword evidence="2" id="KW-1185">Reference proteome</keyword>
<reference evidence="1 2" key="1">
    <citation type="submission" date="2021-01" db="EMBL/GenBank/DDBJ databases">
        <title>Identification and Characterization of Corynebacterium sp.</title>
        <authorList>
            <person name="Luo Q."/>
            <person name="Qu P."/>
            <person name="Chen Q."/>
        </authorList>
    </citation>
    <scope>NUCLEOTIDE SEQUENCE [LARGE SCALE GENOMIC DNA]</scope>
    <source>
        <strain evidence="1 2">MC-18</strain>
    </source>
</reference>
<protein>
    <submittedName>
        <fullName evidence="1">Uncharacterized protein</fullName>
    </submittedName>
</protein>
<name>A0AAW5HUF1_9CORY</name>
<organism evidence="1 2">
    <name type="scientific">Corynebacterium lipophilum</name>
    <dbReference type="NCBI Taxonomy" id="2804918"/>
    <lineage>
        <taxon>Bacteria</taxon>
        <taxon>Bacillati</taxon>
        <taxon>Actinomycetota</taxon>
        <taxon>Actinomycetes</taxon>
        <taxon>Mycobacteriales</taxon>
        <taxon>Corynebacteriaceae</taxon>
        <taxon>Corynebacterium</taxon>
    </lineage>
</organism>